<dbReference type="InParanoid" id="H3AYL5"/>
<dbReference type="OMA" id="ISWGIVH"/>
<keyword evidence="3 5" id="KW-1133">Transmembrane helix</keyword>
<evidence type="ECO:0000256" key="2">
    <source>
        <dbReference type="ARBA" id="ARBA00022692"/>
    </source>
</evidence>
<feature type="transmembrane region" description="Helical" evidence="5">
    <location>
        <begin position="220"/>
        <end position="242"/>
    </location>
</feature>
<comment type="subcellular location">
    <subcellularLocation>
        <location evidence="1">Membrane</location>
        <topology evidence="1">Multi-pass membrane protein</topology>
    </subcellularLocation>
</comment>
<dbReference type="STRING" id="7897.ENSLACP00000014736"/>
<dbReference type="CDD" id="cd07042">
    <property type="entry name" value="STAS_SulP_like_sulfate_transporter"/>
    <property type="match status" value="1"/>
</dbReference>
<feature type="transmembrane region" description="Helical" evidence="5">
    <location>
        <begin position="424"/>
        <end position="445"/>
    </location>
</feature>
<dbReference type="PROSITE" id="PS50801">
    <property type="entry name" value="STAS"/>
    <property type="match status" value="1"/>
</dbReference>
<dbReference type="InterPro" id="IPR036513">
    <property type="entry name" value="STAS_dom_sf"/>
</dbReference>
<evidence type="ECO:0000256" key="1">
    <source>
        <dbReference type="ARBA" id="ARBA00004141"/>
    </source>
</evidence>
<evidence type="ECO:0000313" key="8">
    <source>
        <dbReference type="Proteomes" id="UP000008672"/>
    </source>
</evidence>
<feature type="transmembrane region" description="Helical" evidence="5">
    <location>
        <begin position="386"/>
        <end position="404"/>
    </location>
</feature>
<dbReference type="Ensembl" id="ENSLACT00000014839.1">
    <property type="protein sequence ID" value="ENSLACP00000014736.1"/>
    <property type="gene ID" value="ENSLACG00000012970.1"/>
</dbReference>
<dbReference type="NCBIfam" id="TIGR00815">
    <property type="entry name" value="sulP"/>
    <property type="match status" value="1"/>
</dbReference>
<feature type="transmembrane region" description="Helical" evidence="5">
    <location>
        <begin position="302"/>
        <end position="319"/>
    </location>
</feature>
<feature type="domain" description="STAS" evidence="6">
    <location>
        <begin position="537"/>
        <end position="699"/>
    </location>
</feature>
<feature type="transmembrane region" description="Helical" evidence="5">
    <location>
        <begin position="355"/>
        <end position="374"/>
    </location>
</feature>
<proteinExistence type="predicted"/>
<reference evidence="7" key="2">
    <citation type="submission" date="2025-08" db="UniProtKB">
        <authorList>
            <consortium name="Ensembl"/>
        </authorList>
    </citation>
    <scope>IDENTIFICATION</scope>
</reference>
<evidence type="ECO:0000256" key="5">
    <source>
        <dbReference type="SAM" id="Phobius"/>
    </source>
</evidence>
<feature type="transmembrane region" description="Helical" evidence="5">
    <location>
        <begin position="79"/>
        <end position="104"/>
    </location>
</feature>
<keyword evidence="8" id="KW-1185">Reference proteome</keyword>
<keyword evidence="4 5" id="KW-0472">Membrane</keyword>
<dbReference type="InterPro" id="IPR001902">
    <property type="entry name" value="SLC26A/SulP_fam"/>
</dbReference>
<dbReference type="eggNOG" id="KOG0236">
    <property type="taxonomic scope" value="Eukaryota"/>
</dbReference>
<dbReference type="Proteomes" id="UP000008672">
    <property type="component" value="Unassembled WGS sequence"/>
</dbReference>
<dbReference type="InterPro" id="IPR002645">
    <property type="entry name" value="STAS_dom"/>
</dbReference>
<dbReference type="PANTHER" id="PTHR11814">
    <property type="entry name" value="SULFATE TRANSPORTER"/>
    <property type="match status" value="1"/>
</dbReference>
<feature type="transmembrane region" description="Helical" evidence="5">
    <location>
        <begin position="483"/>
        <end position="513"/>
    </location>
</feature>
<dbReference type="GO" id="GO:0016020">
    <property type="term" value="C:membrane"/>
    <property type="evidence" value="ECO:0007669"/>
    <property type="project" value="UniProtKB-SubCell"/>
</dbReference>
<dbReference type="Gene3D" id="3.30.750.24">
    <property type="entry name" value="STAS domain"/>
    <property type="match status" value="1"/>
</dbReference>
<dbReference type="GO" id="GO:0055085">
    <property type="term" value="P:transmembrane transport"/>
    <property type="evidence" value="ECO:0007669"/>
    <property type="project" value="InterPro"/>
</dbReference>
<dbReference type="EMBL" id="AFYH01144845">
    <property type="status" value="NOT_ANNOTATED_CDS"/>
    <property type="molecule type" value="Genomic_DNA"/>
</dbReference>
<dbReference type="AlphaFoldDB" id="H3AYL5"/>
<evidence type="ECO:0000259" key="6">
    <source>
        <dbReference type="PROSITE" id="PS50801"/>
    </source>
</evidence>
<organism evidence="7 8">
    <name type="scientific">Latimeria chalumnae</name>
    <name type="common">Coelacanth</name>
    <dbReference type="NCBI Taxonomy" id="7897"/>
    <lineage>
        <taxon>Eukaryota</taxon>
        <taxon>Metazoa</taxon>
        <taxon>Chordata</taxon>
        <taxon>Craniata</taxon>
        <taxon>Vertebrata</taxon>
        <taxon>Euteleostomi</taxon>
        <taxon>Coelacanthiformes</taxon>
        <taxon>Coelacanthidae</taxon>
        <taxon>Latimeria</taxon>
    </lineage>
</organism>
<protein>
    <recommendedName>
        <fullName evidence="6">STAS domain-containing protein</fullName>
    </recommendedName>
</protein>
<dbReference type="SUPFAM" id="SSF52091">
    <property type="entry name" value="SpoIIaa-like"/>
    <property type="match status" value="1"/>
</dbReference>
<dbReference type="GeneTree" id="ENSGT01150000286920"/>
<evidence type="ECO:0000256" key="4">
    <source>
        <dbReference type="ARBA" id="ARBA00023136"/>
    </source>
</evidence>
<dbReference type="Pfam" id="PF01740">
    <property type="entry name" value="STAS"/>
    <property type="match status" value="1"/>
</dbReference>
<dbReference type="Pfam" id="PF00916">
    <property type="entry name" value="Sulfate_transp"/>
    <property type="match status" value="1"/>
</dbReference>
<reference evidence="8" key="1">
    <citation type="submission" date="2011-08" db="EMBL/GenBank/DDBJ databases">
        <title>The draft genome of Latimeria chalumnae.</title>
        <authorList>
            <person name="Di Palma F."/>
            <person name="Alfoldi J."/>
            <person name="Johnson J."/>
            <person name="Berlin A."/>
            <person name="Gnerre S."/>
            <person name="Jaffe D."/>
            <person name="MacCallum I."/>
            <person name="Young S."/>
            <person name="Walker B.J."/>
            <person name="Lander E."/>
            <person name="Lindblad-Toh K."/>
        </authorList>
    </citation>
    <scope>NUCLEOTIDE SEQUENCE [LARGE SCALE GENOMIC DNA]</scope>
    <source>
        <strain evidence="8">Wild caught</strain>
    </source>
</reference>
<keyword evidence="2 5" id="KW-0812">Transmembrane</keyword>
<feature type="transmembrane region" description="Helical" evidence="5">
    <location>
        <begin position="185"/>
        <end position="208"/>
    </location>
</feature>
<reference evidence="7" key="3">
    <citation type="submission" date="2025-09" db="UniProtKB">
        <authorList>
            <consortium name="Ensembl"/>
        </authorList>
    </citation>
    <scope>IDENTIFICATION</scope>
</reference>
<evidence type="ECO:0000313" key="7">
    <source>
        <dbReference type="Ensembl" id="ENSLACP00000014736.1"/>
    </source>
</evidence>
<accession>H3AYL5</accession>
<gene>
    <name evidence="7" type="primary">LOC102348770</name>
</gene>
<name>H3AYL5_LATCH</name>
<dbReference type="HOGENOM" id="CLU_003182_9_4_1"/>
<evidence type="ECO:0000256" key="3">
    <source>
        <dbReference type="ARBA" id="ARBA00022989"/>
    </source>
</evidence>
<sequence>MDFSDQLKVRSSLGSTQDSPPLYMQIKLEEHEKEPVNIKELMLKKIKKVSTCTPKRVVNLVVALFPVLKWLPQYKIKEYLLGDIMSGIILAIVVIPQSIAYALLANVDPIYGLYTNFFSVLIYFFMSTSHHNCVGAFGVLCLMIGESVNKHVQNAGYDTVDDAAVSLLSNTTLPSNGTLACDKSCYAIGVATALTFLVGIYQVAMGIFRLGFISVYLSEPLLSGFVTGASLTVLTSQVKYLFGLKIPRYTGAGSLALTWIDIFTHIKETNICDLITSIVALAVSVPVKEINDRFKSKLKAPIPIELLVVIGATIISHYFDFNGNYKSSISGSIPTGFLRPKSPDWSILPNVAADAVPIAIIGFATTISLAELFAKKHKYTIDANQEMIALGMCNVVPAFFYSFASSAALAKTLLKESTGAHTQLNGLVSCGVLLLVLLLLAPLFYSLQKCILAIVTIINLKGALRKFYDVPNMWRINKIDTIIWWVTMLASSLITTELGLLIGVCFSIFCVIFRTQRPRATLLAQVKNTEIYEDEFSYKKLNSIPNIKIFRFDTSLYYANKRYFKSMLYKKTGVNPTLLVAKQKKALKAQKNNENKSKFFSKHNISSNTTRSQKEVKEVDAPHVNMHFLIIDCGAMQFIDTVGLNVLKETLAEYREIHIDVLLANCNPSVRQLVQQSNYFGNDTDCLLFHSVHDAVQFAEWEHLKKQKEIHALSAVVPEEVELQTKM</sequence>
<dbReference type="InterPro" id="IPR011547">
    <property type="entry name" value="SLC26A/SulP_dom"/>
</dbReference>